<dbReference type="InterPro" id="IPR018711">
    <property type="entry name" value="NAGPA"/>
</dbReference>
<dbReference type="HOGENOM" id="CLU_070518_0_0_10"/>
<gene>
    <name evidence="2" type="ordered locus">Halhy_4340</name>
</gene>
<evidence type="ECO:0000259" key="1">
    <source>
        <dbReference type="Pfam" id="PF09992"/>
    </source>
</evidence>
<dbReference type="RefSeq" id="WP_013766722.1">
    <property type="nucleotide sequence ID" value="NC_015510.1"/>
</dbReference>
<reference evidence="2 3" key="1">
    <citation type="journal article" date="2011" name="Stand. Genomic Sci.">
        <title>Complete genome sequence of Haliscomenobacter hydrossis type strain (O).</title>
        <authorList>
            <consortium name="US DOE Joint Genome Institute (JGI-PGF)"/>
            <person name="Daligault H."/>
            <person name="Lapidus A."/>
            <person name="Zeytun A."/>
            <person name="Nolan M."/>
            <person name="Lucas S."/>
            <person name="Del Rio T.G."/>
            <person name="Tice H."/>
            <person name="Cheng J.F."/>
            <person name="Tapia R."/>
            <person name="Han C."/>
            <person name="Goodwin L."/>
            <person name="Pitluck S."/>
            <person name="Liolios K."/>
            <person name="Pagani I."/>
            <person name="Ivanova N."/>
            <person name="Huntemann M."/>
            <person name="Mavromatis K."/>
            <person name="Mikhailova N."/>
            <person name="Pati A."/>
            <person name="Chen A."/>
            <person name="Palaniappan K."/>
            <person name="Land M."/>
            <person name="Hauser L."/>
            <person name="Brambilla E.M."/>
            <person name="Rohde M."/>
            <person name="Verbarg S."/>
            <person name="Goker M."/>
            <person name="Bristow J."/>
            <person name="Eisen J.A."/>
            <person name="Markowitz V."/>
            <person name="Hugenholtz P."/>
            <person name="Kyrpides N.C."/>
            <person name="Klenk H.P."/>
            <person name="Woyke T."/>
        </authorList>
    </citation>
    <scope>NUCLEOTIDE SEQUENCE [LARGE SCALE GENOMIC DNA]</scope>
    <source>
        <strain evidence="3">ATCC 27775 / DSM 1100 / LMG 10767 / O</strain>
    </source>
</reference>
<keyword evidence="3" id="KW-1185">Reference proteome</keyword>
<feature type="domain" description="Phosphodiester glycosidase" evidence="1">
    <location>
        <begin position="93"/>
        <end position="282"/>
    </location>
</feature>
<name>F4KPT4_HALH1</name>
<sequence length="289" mass="32133">MYRLIFTLLFIPILLPAQQDSLFQLIRKANWQNTKIAPKVSWERHHFANGELFHANQNINILRIKKRHRPLNLSFGSGGKTLLPTSTLGKQAEALAALNGTFFDIKNGGSVDFIRIDGITLDTTRPAGKFLAEHQRSAIVIHDNQVQIVKGDSIVGWEKRLNEDNIMVTGPLLIHHTQAIALTSRSFNTTRHPRTALGITKKGEILWLTVDGRAKESAGMSLFELSRLMSALGCVEAINLDGGGSTTLWIDGVTKTGVANMPCDDKVFDEYGERKVSNVLLLSRKKLRN</sequence>
<accession>F4KPT4</accession>
<dbReference type="EMBL" id="CP002691">
    <property type="protein sequence ID" value="AEE52184.1"/>
    <property type="molecule type" value="Genomic_DNA"/>
</dbReference>
<protein>
    <recommendedName>
        <fullName evidence="1">Phosphodiester glycosidase domain-containing protein</fullName>
    </recommendedName>
</protein>
<dbReference type="AlphaFoldDB" id="F4KPT4"/>
<dbReference type="PANTHER" id="PTHR40446:SF2">
    <property type="entry name" value="N-ACETYLGLUCOSAMINE-1-PHOSPHODIESTER ALPHA-N-ACETYLGLUCOSAMINIDASE"/>
    <property type="match status" value="1"/>
</dbReference>
<dbReference type="Proteomes" id="UP000008461">
    <property type="component" value="Chromosome"/>
</dbReference>
<evidence type="ECO:0000313" key="3">
    <source>
        <dbReference type="Proteomes" id="UP000008461"/>
    </source>
</evidence>
<organism evidence="2 3">
    <name type="scientific">Haliscomenobacter hydrossis (strain ATCC 27775 / DSM 1100 / LMG 10767 / O)</name>
    <dbReference type="NCBI Taxonomy" id="760192"/>
    <lineage>
        <taxon>Bacteria</taxon>
        <taxon>Pseudomonadati</taxon>
        <taxon>Bacteroidota</taxon>
        <taxon>Saprospiria</taxon>
        <taxon>Saprospirales</taxon>
        <taxon>Haliscomenobacteraceae</taxon>
        <taxon>Haliscomenobacter</taxon>
    </lineage>
</organism>
<dbReference type="KEGG" id="hhy:Halhy_4340"/>
<reference key="2">
    <citation type="submission" date="2011-04" db="EMBL/GenBank/DDBJ databases">
        <title>Complete sequence of chromosome of Haliscomenobacter hydrossis DSM 1100.</title>
        <authorList>
            <consortium name="US DOE Joint Genome Institute (JGI-PGF)"/>
            <person name="Lucas S."/>
            <person name="Han J."/>
            <person name="Lapidus A."/>
            <person name="Bruce D."/>
            <person name="Goodwin L."/>
            <person name="Pitluck S."/>
            <person name="Peters L."/>
            <person name="Kyrpides N."/>
            <person name="Mavromatis K."/>
            <person name="Ivanova N."/>
            <person name="Ovchinnikova G."/>
            <person name="Pagani I."/>
            <person name="Daligault H."/>
            <person name="Detter J.C."/>
            <person name="Han C."/>
            <person name="Land M."/>
            <person name="Hauser L."/>
            <person name="Markowitz V."/>
            <person name="Cheng J.-F."/>
            <person name="Hugenholtz P."/>
            <person name="Woyke T."/>
            <person name="Wu D."/>
            <person name="Verbarg S."/>
            <person name="Frueling A."/>
            <person name="Brambilla E."/>
            <person name="Klenk H.-P."/>
            <person name="Eisen J.A."/>
        </authorList>
    </citation>
    <scope>NUCLEOTIDE SEQUENCE</scope>
    <source>
        <strain>DSM 1100</strain>
    </source>
</reference>
<dbReference type="OrthoDB" id="9809781at2"/>
<dbReference type="PANTHER" id="PTHR40446">
    <property type="entry name" value="N-ACETYLGLUCOSAMINE-1-PHOSPHODIESTER ALPHA-N-ACETYLGLUCOSAMINIDASE"/>
    <property type="match status" value="1"/>
</dbReference>
<evidence type="ECO:0000313" key="2">
    <source>
        <dbReference type="EMBL" id="AEE52184.1"/>
    </source>
</evidence>
<dbReference type="eggNOG" id="COG4632">
    <property type="taxonomic scope" value="Bacteria"/>
</dbReference>
<dbReference type="Pfam" id="PF09992">
    <property type="entry name" value="NAGPA"/>
    <property type="match status" value="1"/>
</dbReference>
<proteinExistence type="predicted"/>